<dbReference type="PANTHER" id="PTHR45947:SF13">
    <property type="entry name" value="TRANSFERASE"/>
    <property type="match status" value="1"/>
</dbReference>
<dbReference type="Pfam" id="PF13439">
    <property type="entry name" value="Glyco_transf_4"/>
    <property type="match status" value="1"/>
</dbReference>
<organism evidence="3 4">
    <name type="scientific">Thauera sinica</name>
    <dbReference type="NCBI Taxonomy" id="2665146"/>
    <lineage>
        <taxon>Bacteria</taxon>
        <taxon>Pseudomonadati</taxon>
        <taxon>Pseudomonadota</taxon>
        <taxon>Betaproteobacteria</taxon>
        <taxon>Rhodocyclales</taxon>
        <taxon>Zoogloeaceae</taxon>
        <taxon>Thauera</taxon>
    </lineage>
</organism>
<dbReference type="EMBL" id="JBHSOG010000014">
    <property type="protein sequence ID" value="MFC5768698.1"/>
    <property type="molecule type" value="Genomic_DNA"/>
</dbReference>
<feature type="domain" description="Glycosyltransferase subfamily 4-like N-terminal" evidence="2">
    <location>
        <begin position="52"/>
        <end position="201"/>
    </location>
</feature>
<evidence type="ECO:0000259" key="1">
    <source>
        <dbReference type="Pfam" id="PF00534"/>
    </source>
</evidence>
<dbReference type="RefSeq" id="WP_096448377.1">
    <property type="nucleotide sequence ID" value="NZ_JBHSOG010000014.1"/>
</dbReference>
<accession>A0ABW1ANC4</accession>
<keyword evidence="3" id="KW-0328">Glycosyltransferase</keyword>
<dbReference type="PANTHER" id="PTHR45947">
    <property type="entry name" value="SULFOQUINOVOSYL TRANSFERASE SQD2"/>
    <property type="match status" value="1"/>
</dbReference>
<evidence type="ECO:0000313" key="3">
    <source>
        <dbReference type="EMBL" id="MFC5768698.1"/>
    </source>
</evidence>
<evidence type="ECO:0000259" key="2">
    <source>
        <dbReference type="Pfam" id="PF13439"/>
    </source>
</evidence>
<dbReference type="Pfam" id="PF00534">
    <property type="entry name" value="Glycos_transf_1"/>
    <property type="match status" value="1"/>
</dbReference>
<dbReference type="InterPro" id="IPR028098">
    <property type="entry name" value="Glyco_trans_4-like_N"/>
</dbReference>
<sequence>MRILIVHNAYRLRGGEDSVMEAEAALLTSRGQTVEMFLRHNDAIEGMSRIGAALNTTWSASVARDFDLALRSFRPDVVHVHNTFPLISPAIYWVAYRLRVPVVQTLHNFRLLCPGALFLREGKVCEDCIGRLPWRGVVRACYRGSRPASAALAGMLAVHRAAGTWRNKVSRYIALNEFCRAKFVAGGLPAERIVVKPNFVDFPVSADGERAGLLFVGRLSAEKGVTTLAEAARRVPDVALRVAGSGPEASCLDGIAGVAALGALDGDSVRAEMNRALALVLPSIWYENFPRTLVEAYACGLPVIASRLGALAELVEDGETGLLFEPGNARELAERMTWAQAHPQQMAEMGRKARALYEAKFTADRNYAQLMGIYRDAIDENNKSRLAA</sequence>
<comment type="caution">
    <text evidence="3">The sequence shown here is derived from an EMBL/GenBank/DDBJ whole genome shotgun (WGS) entry which is preliminary data.</text>
</comment>
<proteinExistence type="predicted"/>
<name>A0ABW1ANC4_9RHOO</name>
<dbReference type="InterPro" id="IPR001296">
    <property type="entry name" value="Glyco_trans_1"/>
</dbReference>
<dbReference type="Gene3D" id="3.40.50.2000">
    <property type="entry name" value="Glycogen Phosphorylase B"/>
    <property type="match status" value="2"/>
</dbReference>
<keyword evidence="4" id="KW-1185">Reference proteome</keyword>
<keyword evidence="3" id="KW-0808">Transferase</keyword>
<evidence type="ECO:0000313" key="4">
    <source>
        <dbReference type="Proteomes" id="UP001595974"/>
    </source>
</evidence>
<protein>
    <submittedName>
        <fullName evidence="3">Glycosyltransferase</fullName>
        <ecNumber evidence="3">2.4.-.-</ecNumber>
    </submittedName>
</protein>
<gene>
    <name evidence="3" type="ORF">ACFPTN_04880</name>
</gene>
<dbReference type="InterPro" id="IPR050194">
    <property type="entry name" value="Glycosyltransferase_grp1"/>
</dbReference>
<dbReference type="SUPFAM" id="SSF53756">
    <property type="entry name" value="UDP-Glycosyltransferase/glycogen phosphorylase"/>
    <property type="match status" value="1"/>
</dbReference>
<reference evidence="4" key="1">
    <citation type="journal article" date="2019" name="Int. J. Syst. Evol. Microbiol.">
        <title>The Global Catalogue of Microorganisms (GCM) 10K type strain sequencing project: providing services to taxonomists for standard genome sequencing and annotation.</title>
        <authorList>
            <consortium name="The Broad Institute Genomics Platform"/>
            <consortium name="The Broad Institute Genome Sequencing Center for Infectious Disease"/>
            <person name="Wu L."/>
            <person name="Ma J."/>
        </authorList>
    </citation>
    <scope>NUCLEOTIDE SEQUENCE [LARGE SCALE GENOMIC DNA]</scope>
    <source>
        <strain evidence="4">SHR3</strain>
    </source>
</reference>
<dbReference type="EC" id="2.4.-.-" evidence="3"/>
<dbReference type="GO" id="GO:0016757">
    <property type="term" value="F:glycosyltransferase activity"/>
    <property type="evidence" value="ECO:0007669"/>
    <property type="project" value="UniProtKB-KW"/>
</dbReference>
<dbReference type="Proteomes" id="UP001595974">
    <property type="component" value="Unassembled WGS sequence"/>
</dbReference>
<feature type="domain" description="Glycosyl transferase family 1" evidence="1">
    <location>
        <begin position="207"/>
        <end position="354"/>
    </location>
</feature>